<dbReference type="SUPFAM" id="SSF88713">
    <property type="entry name" value="Glycoside hydrolase/deacetylase"/>
    <property type="match status" value="1"/>
</dbReference>
<organism evidence="2 3">
    <name type="scientific">Symbiodinium necroappetens</name>
    <dbReference type="NCBI Taxonomy" id="1628268"/>
    <lineage>
        <taxon>Eukaryota</taxon>
        <taxon>Sar</taxon>
        <taxon>Alveolata</taxon>
        <taxon>Dinophyceae</taxon>
        <taxon>Suessiales</taxon>
        <taxon>Symbiodiniaceae</taxon>
        <taxon>Symbiodinium</taxon>
    </lineage>
</organism>
<dbReference type="AlphaFoldDB" id="A0A812QUS9"/>
<dbReference type="EMBL" id="CAJNJA010017614">
    <property type="protein sequence ID" value="CAE7404596.1"/>
    <property type="molecule type" value="Genomic_DNA"/>
</dbReference>
<name>A0A812QUS9_9DINO</name>
<evidence type="ECO:0000256" key="1">
    <source>
        <dbReference type="SAM" id="MobiDB-lite"/>
    </source>
</evidence>
<feature type="region of interest" description="Disordered" evidence="1">
    <location>
        <begin position="768"/>
        <end position="787"/>
    </location>
</feature>
<dbReference type="OrthoDB" id="10449566at2759"/>
<dbReference type="GO" id="GO:0005975">
    <property type="term" value="P:carbohydrate metabolic process"/>
    <property type="evidence" value="ECO:0007669"/>
    <property type="project" value="InterPro"/>
</dbReference>
<comment type="caution">
    <text evidence="2">The sequence shown here is derived from an EMBL/GenBank/DDBJ whole genome shotgun (WGS) entry which is preliminary data.</text>
</comment>
<sequence>KEVYIKKKQEKTLPPMPDVDTEEASDDSSDGGHGYGYGYGGNSNQNQAGWLPVSSALATDRSRWPGKEGRCEVVGPCVQSSNFPSAYADNDSCEVFFSTYPSYVRVQAFATRDEGSSAYSDRLRVSGKEYKRTQLTEGRGLLVNGNISWRAASSAVGNTTGYGWQVCVTELASCADGLPLEPVPLTECPGVLEFIPSCDFVEPGELCEGMLDMGAEGSPETPICGTRNDLGNCPSRSVYRKSMPTTTSTSIAVTTTPSFEFTDSPVGLWQHAGPCEVRDGCLHSPNFPAAYGVNESCVASVPNFFVVKVVSFATERYEDFLTVSGRSYSGPQWLGPQLVVVHSPIFWHSGSTAADSDRGWELCIEDLPSCADGLALMPVSIPDCPLGAQALPDCQKAAPGEFCEGDGSCGTRTDIDNCYDSSFTHPPTRDVYMKFDGSTLTTTTLTSTGTRTTTQTTSTLPQVLMQTGLWDHSGPCAIDSESGLECVGPPSDKMQSGFECFFEPPNNSIVTVTKISALCDRDGDHLSIDGLHLNKSSSGQLFFPAGIIRYSPHASRRRVYTPRILARLPILGLAPWQICLHWPRCFDGLLLTPIPSEECMSVPDSLPSCLGSAPGELCRAEGEVEAVTGADADGEAGQPRPFLELRAEVSVHLFRQFAAAWLLELMISVFRAPHADISSAMQKVLAAEGFRHVLCDSFANDTQIDDAAFISDSLLSMVDSAGGSIVVIHMPERGFREHNLEALRLLLSGLRQRDLRVVTLSELSRAARRQSQSSDAEQLDHAQGSDG</sequence>
<dbReference type="Proteomes" id="UP000601435">
    <property type="component" value="Unassembled WGS sequence"/>
</dbReference>
<feature type="compositionally biased region" description="Basic and acidic residues" evidence="1">
    <location>
        <begin position="1"/>
        <end position="11"/>
    </location>
</feature>
<feature type="region of interest" description="Disordered" evidence="1">
    <location>
        <begin position="1"/>
        <end position="39"/>
    </location>
</feature>
<evidence type="ECO:0000313" key="2">
    <source>
        <dbReference type="EMBL" id="CAE7404596.1"/>
    </source>
</evidence>
<evidence type="ECO:0000313" key="3">
    <source>
        <dbReference type="Proteomes" id="UP000601435"/>
    </source>
</evidence>
<reference evidence="2" key="1">
    <citation type="submission" date="2021-02" db="EMBL/GenBank/DDBJ databases">
        <authorList>
            <person name="Dougan E. K."/>
            <person name="Rhodes N."/>
            <person name="Thang M."/>
            <person name="Chan C."/>
        </authorList>
    </citation>
    <scope>NUCLEOTIDE SEQUENCE</scope>
</reference>
<protein>
    <submittedName>
        <fullName evidence="2">Uncharacterized protein</fullName>
    </submittedName>
</protein>
<gene>
    <name evidence="2" type="ORF">SNEC2469_LOCUS11092</name>
</gene>
<accession>A0A812QUS9</accession>
<dbReference type="InterPro" id="IPR011330">
    <property type="entry name" value="Glyco_hydro/deAcase_b/a-brl"/>
</dbReference>
<feature type="non-terminal residue" evidence="2">
    <location>
        <position position="787"/>
    </location>
</feature>
<proteinExistence type="predicted"/>
<dbReference type="Gene3D" id="3.20.20.370">
    <property type="entry name" value="Glycoside hydrolase/deacetylase"/>
    <property type="match status" value="1"/>
</dbReference>
<keyword evidence="3" id="KW-1185">Reference proteome</keyword>
<feature type="compositionally biased region" description="Acidic residues" evidence="1">
    <location>
        <begin position="19"/>
        <end position="29"/>
    </location>
</feature>